<dbReference type="AlphaFoldDB" id="A0AAW1TLD9"/>
<feature type="domain" description="C2H2-type" evidence="12">
    <location>
        <begin position="263"/>
        <end position="290"/>
    </location>
</feature>
<dbReference type="FunFam" id="3.30.160.60:FF:002716">
    <property type="entry name" value="Zinc finger protein 212"/>
    <property type="match status" value="1"/>
</dbReference>
<feature type="domain" description="C2H2-type" evidence="12">
    <location>
        <begin position="292"/>
        <end position="319"/>
    </location>
</feature>
<dbReference type="InterPro" id="IPR036236">
    <property type="entry name" value="Znf_C2H2_sf"/>
</dbReference>
<organism evidence="14 15">
    <name type="scientific">Henosepilachna vigintioctopunctata</name>
    <dbReference type="NCBI Taxonomy" id="420089"/>
    <lineage>
        <taxon>Eukaryota</taxon>
        <taxon>Metazoa</taxon>
        <taxon>Ecdysozoa</taxon>
        <taxon>Arthropoda</taxon>
        <taxon>Hexapoda</taxon>
        <taxon>Insecta</taxon>
        <taxon>Pterygota</taxon>
        <taxon>Neoptera</taxon>
        <taxon>Endopterygota</taxon>
        <taxon>Coleoptera</taxon>
        <taxon>Polyphaga</taxon>
        <taxon>Cucujiformia</taxon>
        <taxon>Coccinelloidea</taxon>
        <taxon>Coccinellidae</taxon>
        <taxon>Epilachninae</taxon>
        <taxon>Epilachnini</taxon>
        <taxon>Henosepilachna</taxon>
    </lineage>
</organism>
<reference evidence="14 15" key="1">
    <citation type="submission" date="2023-03" db="EMBL/GenBank/DDBJ databases">
        <title>Genome insight into feeding habits of ladybird beetles.</title>
        <authorList>
            <person name="Li H.-S."/>
            <person name="Huang Y.-H."/>
            <person name="Pang H."/>
        </authorList>
    </citation>
    <scope>NUCLEOTIDE SEQUENCE [LARGE SCALE GENOMIC DNA]</scope>
    <source>
        <strain evidence="14">SYSU_2023b</strain>
        <tissue evidence="14">Whole body</tissue>
    </source>
</reference>
<dbReference type="InterPro" id="IPR012934">
    <property type="entry name" value="Znf_AD"/>
</dbReference>
<evidence type="ECO:0000256" key="6">
    <source>
        <dbReference type="ARBA" id="ARBA00023015"/>
    </source>
</evidence>
<comment type="caution">
    <text evidence="14">The sequence shown here is derived from an EMBL/GenBank/DDBJ whole genome shotgun (WGS) entry which is preliminary data.</text>
</comment>
<evidence type="ECO:0000256" key="11">
    <source>
        <dbReference type="PROSITE-ProRule" id="PRU01263"/>
    </source>
</evidence>
<feature type="binding site" evidence="11">
    <location>
        <position position="9"/>
    </location>
    <ligand>
        <name>Zn(2+)</name>
        <dbReference type="ChEBI" id="CHEBI:29105"/>
    </ligand>
</feature>
<evidence type="ECO:0000256" key="5">
    <source>
        <dbReference type="ARBA" id="ARBA00022833"/>
    </source>
</evidence>
<dbReference type="Gene3D" id="3.30.160.60">
    <property type="entry name" value="Classic Zinc Finger"/>
    <property type="match status" value="3"/>
</dbReference>
<keyword evidence="7" id="KW-0238">DNA-binding</keyword>
<evidence type="ECO:0000313" key="15">
    <source>
        <dbReference type="Proteomes" id="UP001431783"/>
    </source>
</evidence>
<dbReference type="Proteomes" id="UP001431783">
    <property type="component" value="Unassembled WGS sequence"/>
</dbReference>
<comment type="subcellular location">
    <subcellularLocation>
        <location evidence="1">Nucleus</location>
    </subcellularLocation>
</comment>
<dbReference type="PROSITE" id="PS50157">
    <property type="entry name" value="ZINC_FINGER_C2H2_2"/>
    <property type="match status" value="3"/>
</dbReference>
<accession>A0AAW1TLD9</accession>
<feature type="binding site" evidence="11">
    <location>
        <position position="53"/>
    </location>
    <ligand>
        <name>Zn(2+)</name>
        <dbReference type="ChEBI" id="CHEBI:29105"/>
    </ligand>
</feature>
<evidence type="ECO:0000256" key="3">
    <source>
        <dbReference type="ARBA" id="ARBA00022737"/>
    </source>
</evidence>
<keyword evidence="8" id="KW-0804">Transcription</keyword>
<evidence type="ECO:0000256" key="7">
    <source>
        <dbReference type="ARBA" id="ARBA00023125"/>
    </source>
</evidence>
<keyword evidence="15" id="KW-1185">Reference proteome</keyword>
<keyword evidence="4 10" id="KW-0863">Zinc-finger</keyword>
<protein>
    <submittedName>
        <fullName evidence="14">Uncharacterized protein</fullName>
    </submittedName>
</protein>
<dbReference type="SUPFAM" id="SSF57716">
    <property type="entry name" value="Glucocorticoid receptor-like (DNA-binding domain)"/>
    <property type="match status" value="1"/>
</dbReference>
<evidence type="ECO:0000256" key="2">
    <source>
        <dbReference type="ARBA" id="ARBA00022723"/>
    </source>
</evidence>
<evidence type="ECO:0000259" key="13">
    <source>
        <dbReference type="PROSITE" id="PS51915"/>
    </source>
</evidence>
<evidence type="ECO:0000259" key="12">
    <source>
        <dbReference type="PROSITE" id="PS50157"/>
    </source>
</evidence>
<dbReference type="FunFam" id="3.30.160.60:FF:000325">
    <property type="entry name" value="ZFP90 zinc finger protein"/>
    <property type="match status" value="1"/>
</dbReference>
<feature type="domain" description="C2H2-type" evidence="12">
    <location>
        <begin position="320"/>
        <end position="347"/>
    </location>
</feature>
<evidence type="ECO:0000256" key="9">
    <source>
        <dbReference type="ARBA" id="ARBA00023242"/>
    </source>
</evidence>
<evidence type="ECO:0000256" key="8">
    <source>
        <dbReference type="ARBA" id="ARBA00023163"/>
    </source>
</evidence>
<dbReference type="PANTHER" id="PTHR24394">
    <property type="entry name" value="ZINC FINGER PROTEIN"/>
    <property type="match status" value="1"/>
</dbReference>
<sequence>MELNFEKICRVCLTEGEIMMSLFKVNVSRKIMSCASVQVWPNDNLPHQICQKCCAKLHVAFQFKRLCEKSDSKLRTYILKSGKSKTKEKEHYQEQQNCLNKEDKLVKQHDELQQQIQHNALHIQQPQSNCLFVECNGDVIDVPIQDQSFIQSGQTVQQTISAPMNTYNNMSQAPIQIGNYNIQNVIYSTTYPVTLQTLQPPNNLVHSQVVTSIPLQTQSIHHTQQNIEQSTMDVSPLVKNNNIQTNLVSQKAKDEDKKQENPNQCSICLKIFPNSTKKNRHMKIHSKSDMPYKCSVCNKEFMHGGNYKIHMRMHNNEKPFSCTVCPKRFVQAQDLEKHMRTHTGERPHKCTMCWKAFSTGSN</sequence>
<dbReference type="SMART" id="SM00868">
    <property type="entry name" value="zf-AD"/>
    <property type="match status" value="1"/>
</dbReference>
<dbReference type="InterPro" id="IPR013087">
    <property type="entry name" value="Znf_C2H2_type"/>
</dbReference>
<dbReference type="GO" id="GO:0005634">
    <property type="term" value="C:nucleus"/>
    <property type="evidence" value="ECO:0007669"/>
    <property type="project" value="UniProtKB-SubCell"/>
</dbReference>
<dbReference type="EMBL" id="JARQZJ010000010">
    <property type="protein sequence ID" value="KAK9872232.1"/>
    <property type="molecule type" value="Genomic_DNA"/>
</dbReference>
<evidence type="ECO:0000256" key="10">
    <source>
        <dbReference type="PROSITE-ProRule" id="PRU00042"/>
    </source>
</evidence>
<feature type="binding site" evidence="11">
    <location>
        <position position="12"/>
    </location>
    <ligand>
        <name>Zn(2+)</name>
        <dbReference type="ChEBI" id="CHEBI:29105"/>
    </ligand>
</feature>
<dbReference type="Pfam" id="PF07776">
    <property type="entry name" value="zf-AD"/>
    <property type="match status" value="1"/>
</dbReference>
<proteinExistence type="predicted"/>
<evidence type="ECO:0000256" key="1">
    <source>
        <dbReference type="ARBA" id="ARBA00004123"/>
    </source>
</evidence>
<evidence type="ECO:0000313" key="14">
    <source>
        <dbReference type="EMBL" id="KAK9872232.1"/>
    </source>
</evidence>
<dbReference type="GO" id="GO:0008270">
    <property type="term" value="F:zinc ion binding"/>
    <property type="evidence" value="ECO:0007669"/>
    <property type="project" value="UniProtKB-UniRule"/>
</dbReference>
<dbReference type="GO" id="GO:0000981">
    <property type="term" value="F:DNA-binding transcription factor activity, RNA polymerase II-specific"/>
    <property type="evidence" value="ECO:0007669"/>
    <property type="project" value="TreeGrafter"/>
</dbReference>
<dbReference type="Gene3D" id="3.40.1800.20">
    <property type="match status" value="1"/>
</dbReference>
<dbReference type="SUPFAM" id="SSF57667">
    <property type="entry name" value="beta-beta-alpha zinc fingers"/>
    <property type="match status" value="2"/>
</dbReference>
<feature type="domain" description="ZAD" evidence="13">
    <location>
        <begin position="7"/>
        <end position="77"/>
    </location>
</feature>
<keyword evidence="5 11" id="KW-0862">Zinc</keyword>
<dbReference type="PROSITE" id="PS00028">
    <property type="entry name" value="ZINC_FINGER_C2H2_1"/>
    <property type="match status" value="3"/>
</dbReference>
<dbReference type="GO" id="GO:0003677">
    <property type="term" value="F:DNA binding"/>
    <property type="evidence" value="ECO:0007669"/>
    <property type="project" value="UniProtKB-KW"/>
</dbReference>
<keyword evidence="2 11" id="KW-0479">Metal-binding</keyword>
<dbReference type="SMART" id="SM00355">
    <property type="entry name" value="ZnF_C2H2"/>
    <property type="match status" value="3"/>
</dbReference>
<dbReference type="PROSITE" id="PS51915">
    <property type="entry name" value="ZAD"/>
    <property type="match status" value="1"/>
</dbReference>
<dbReference type="Pfam" id="PF00096">
    <property type="entry name" value="zf-C2H2"/>
    <property type="match status" value="2"/>
</dbReference>
<keyword evidence="6" id="KW-0805">Transcription regulation</keyword>
<keyword evidence="3" id="KW-0677">Repeat</keyword>
<evidence type="ECO:0000256" key="4">
    <source>
        <dbReference type="ARBA" id="ARBA00022771"/>
    </source>
</evidence>
<gene>
    <name evidence="14" type="ORF">WA026_017036</name>
</gene>
<feature type="binding site" evidence="11">
    <location>
        <position position="50"/>
    </location>
    <ligand>
        <name>Zn(2+)</name>
        <dbReference type="ChEBI" id="CHEBI:29105"/>
    </ligand>
</feature>
<keyword evidence="9" id="KW-0539">Nucleus</keyword>
<name>A0AAW1TLD9_9CUCU</name>
<dbReference type="PANTHER" id="PTHR24394:SF29">
    <property type="entry name" value="MYONEURIN"/>
    <property type="match status" value="1"/>
</dbReference>